<keyword evidence="1 3" id="KW-0853">WD repeat</keyword>
<dbReference type="InterPro" id="IPR015943">
    <property type="entry name" value="WD40/YVTN_repeat-like_dom_sf"/>
</dbReference>
<feature type="region of interest" description="Disordered" evidence="4">
    <location>
        <begin position="196"/>
        <end position="253"/>
    </location>
</feature>
<evidence type="ECO:0000256" key="3">
    <source>
        <dbReference type="PROSITE-ProRule" id="PRU00221"/>
    </source>
</evidence>
<feature type="compositionally biased region" description="Low complexity" evidence="4">
    <location>
        <begin position="737"/>
        <end position="747"/>
    </location>
</feature>
<protein>
    <submittedName>
        <fullName evidence="6">DDB1- and CUL4-associated factor 8 isoform X1</fullName>
    </submittedName>
</protein>
<dbReference type="PANTHER" id="PTHR15574">
    <property type="entry name" value="WD REPEAT DOMAIN-CONTAINING FAMILY"/>
    <property type="match status" value="1"/>
</dbReference>
<evidence type="ECO:0000256" key="4">
    <source>
        <dbReference type="SAM" id="MobiDB-lite"/>
    </source>
</evidence>
<dbReference type="InterPro" id="IPR001680">
    <property type="entry name" value="WD40_rpt"/>
</dbReference>
<dbReference type="PROSITE" id="PS50294">
    <property type="entry name" value="WD_REPEATS_REGION"/>
    <property type="match status" value="1"/>
</dbReference>
<keyword evidence="2" id="KW-0677">Repeat</keyword>
<feature type="compositionally biased region" description="Polar residues" evidence="4">
    <location>
        <begin position="748"/>
        <end position="761"/>
    </location>
</feature>
<dbReference type="Pfam" id="PF00400">
    <property type="entry name" value="WD40"/>
    <property type="match status" value="3"/>
</dbReference>
<evidence type="ECO:0000256" key="1">
    <source>
        <dbReference type="ARBA" id="ARBA00022574"/>
    </source>
</evidence>
<evidence type="ECO:0000313" key="6">
    <source>
        <dbReference type="RefSeq" id="XP_023167209.2"/>
    </source>
</evidence>
<dbReference type="KEGG" id="dhe:111596967"/>
<dbReference type="Proteomes" id="UP000504633">
    <property type="component" value="Unplaced"/>
</dbReference>
<feature type="compositionally biased region" description="Acidic residues" evidence="4">
    <location>
        <begin position="215"/>
        <end position="237"/>
    </location>
</feature>
<dbReference type="InterPro" id="IPR036322">
    <property type="entry name" value="WD40_repeat_dom_sf"/>
</dbReference>
<feature type="compositionally biased region" description="Polar residues" evidence="4">
    <location>
        <begin position="241"/>
        <end position="253"/>
    </location>
</feature>
<dbReference type="AlphaFoldDB" id="A0A6J1LML5"/>
<sequence length="794" mass="88531">MDVEAEEVCVSDAATACKRQKRTNSKDESDYENEEEGPPQPETATGSKVDPKLVGNGENETSNNNNNNDNKKNEIELEASNKQQTTDEPIRTADETVHSAVVKTSGDANAEPNNSRSLQILCSMNNILQNDSGDMPTASESSRSDAVLEISARRNVNDDDEDAAANIDLNSHVFHRQLRQRHRTYRSTIALNSDDLDASSGSEHQFNENNNSDTNDTDVDGNDDEAVDQAANTDDDESHSQEAQLQDDSSSGSSVAFWNRYYTSSNEENDSDGEYNETEANPADKAQIEVAVNKVMGKPKPDYNWNFAQELMRREHNLFNRIDWRGGQTSSLSFGQGYYATRQVVERMKLLDALSLHRCCVNCLSFNRTGDLICSGSDDLCIIIWDWAKGKPRHNFRSGHSLNIFQTKFIDSVGCLDIVSSSRDGQVRRAVIPPSGSSSTKTTRLYNHSDAVHKLVVVPQSRHEIMSAGEDAAVKHFDLRSNACSTMLRCISSEDNRRVRLFSIAHHPYMPEFCVSGSDDKLRVYDKRNLNSKPVHEMTPKDLKDIKITQITCAVYNHSGSEILASYSDAGIYLYDSRNYKDGEYLHYYEGHINSRTIKGVNFFGPHSEYIISGSDCGNIFFWDKNTEAVMNFVKGDHAGVVNCLEQHPWMPVLATSGLDHNVKIWTPSGQPEAEVPRMDALKETLQRNFRRSILDVGDFDINQIHYFIRQLIEPRRNAAAAAAGQNPRERNHNLFSSSSSSSSSSSNISLSPGNVATGTGQQQEQQQQQQRRRGSQPSSSDEGNADVLGCRSQ</sequence>
<feature type="repeat" description="WD" evidence="3">
    <location>
        <begin position="354"/>
        <end position="395"/>
    </location>
</feature>
<keyword evidence="5" id="KW-1185">Reference proteome</keyword>
<name>A0A6J1LML5_DROHY</name>
<dbReference type="Gene3D" id="2.130.10.10">
    <property type="entry name" value="YVTN repeat-like/Quinoprotein amine dehydrogenase"/>
    <property type="match status" value="1"/>
</dbReference>
<gene>
    <name evidence="6" type="primary">LOC111596967</name>
</gene>
<dbReference type="PANTHER" id="PTHR15574:SF21">
    <property type="entry name" value="DDB1- AND CUL4-ASSOCIATED FACTOR 8"/>
    <property type="match status" value="1"/>
</dbReference>
<feature type="compositionally biased region" description="Low complexity" evidence="4">
    <location>
        <begin position="762"/>
        <end position="781"/>
    </location>
</feature>
<dbReference type="PROSITE" id="PS50082">
    <property type="entry name" value="WD_REPEATS_2"/>
    <property type="match status" value="1"/>
</dbReference>
<accession>A0A6J1LML5</accession>
<proteinExistence type="predicted"/>
<dbReference type="SMART" id="SM00320">
    <property type="entry name" value="WD40"/>
    <property type="match status" value="7"/>
</dbReference>
<feature type="compositionally biased region" description="Low complexity" evidence="4">
    <location>
        <begin position="56"/>
        <end position="68"/>
    </location>
</feature>
<feature type="region of interest" description="Disordered" evidence="4">
    <location>
        <begin position="720"/>
        <end position="794"/>
    </location>
</feature>
<evidence type="ECO:0000313" key="5">
    <source>
        <dbReference type="Proteomes" id="UP000504633"/>
    </source>
</evidence>
<dbReference type="SUPFAM" id="SSF50978">
    <property type="entry name" value="WD40 repeat-like"/>
    <property type="match status" value="1"/>
</dbReference>
<dbReference type="OrthoDB" id="4869960at2759"/>
<dbReference type="GO" id="GO:0005737">
    <property type="term" value="C:cytoplasm"/>
    <property type="evidence" value="ECO:0007669"/>
    <property type="project" value="TreeGrafter"/>
</dbReference>
<dbReference type="InterPro" id="IPR045151">
    <property type="entry name" value="DCAF8"/>
</dbReference>
<feature type="region of interest" description="Disordered" evidence="4">
    <location>
        <begin position="1"/>
        <end position="72"/>
    </location>
</feature>
<dbReference type="RefSeq" id="XP_023167209.2">
    <property type="nucleotide sequence ID" value="XM_023311441.2"/>
</dbReference>
<reference evidence="6" key="1">
    <citation type="submission" date="2025-08" db="UniProtKB">
        <authorList>
            <consortium name="RefSeq"/>
        </authorList>
    </citation>
    <scope>IDENTIFICATION</scope>
    <source>
        <strain evidence="6">15085-1641.00</strain>
        <tissue evidence="6">Whole body</tissue>
    </source>
</reference>
<evidence type="ECO:0000256" key="2">
    <source>
        <dbReference type="ARBA" id="ARBA00022737"/>
    </source>
</evidence>
<dbReference type="GO" id="GO:0080008">
    <property type="term" value="C:Cul4-RING E3 ubiquitin ligase complex"/>
    <property type="evidence" value="ECO:0007669"/>
    <property type="project" value="TreeGrafter"/>
</dbReference>
<organism evidence="5 6">
    <name type="scientific">Drosophila hydei</name>
    <name type="common">Fruit fly</name>
    <dbReference type="NCBI Taxonomy" id="7224"/>
    <lineage>
        <taxon>Eukaryota</taxon>
        <taxon>Metazoa</taxon>
        <taxon>Ecdysozoa</taxon>
        <taxon>Arthropoda</taxon>
        <taxon>Hexapoda</taxon>
        <taxon>Insecta</taxon>
        <taxon>Pterygota</taxon>
        <taxon>Neoptera</taxon>
        <taxon>Endopterygota</taxon>
        <taxon>Diptera</taxon>
        <taxon>Brachycera</taxon>
        <taxon>Muscomorpha</taxon>
        <taxon>Ephydroidea</taxon>
        <taxon>Drosophilidae</taxon>
        <taxon>Drosophila</taxon>
    </lineage>
</organism>
<dbReference type="GeneID" id="111596967"/>